<gene>
    <name evidence="2" type="ORF">Tdes44962_MAKER04649</name>
</gene>
<comment type="caution">
    <text evidence="2">The sequence shown here is derived from an EMBL/GenBank/DDBJ whole genome shotgun (WGS) entry which is preliminary data.</text>
</comment>
<dbReference type="AlphaFoldDB" id="A0A9W7SLN0"/>
<dbReference type="InterPro" id="IPR019734">
    <property type="entry name" value="TPR_rpt"/>
</dbReference>
<organism evidence="2 3">
    <name type="scientific">Teratosphaeria destructans</name>
    <dbReference type="NCBI Taxonomy" id="418781"/>
    <lineage>
        <taxon>Eukaryota</taxon>
        <taxon>Fungi</taxon>
        <taxon>Dikarya</taxon>
        <taxon>Ascomycota</taxon>
        <taxon>Pezizomycotina</taxon>
        <taxon>Dothideomycetes</taxon>
        <taxon>Dothideomycetidae</taxon>
        <taxon>Mycosphaerellales</taxon>
        <taxon>Teratosphaeriaceae</taxon>
        <taxon>Teratosphaeria</taxon>
    </lineage>
</organism>
<dbReference type="PROSITE" id="PS50005">
    <property type="entry name" value="TPR"/>
    <property type="match status" value="1"/>
</dbReference>
<dbReference type="InterPro" id="IPR011990">
    <property type="entry name" value="TPR-like_helical_dom_sf"/>
</dbReference>
<evidence type="ECO:0000256" key="1">
    <source>
        <dbReference type="PROSITE-ProRule" id="PRU00339"/>
    </source>
</evidence>
<dbReference type="Proteomes" id="UP001138500">
    <property type="component" value="Unassembled WGS sequence"/>
</dbReference>
<dbReference type="Gene3D" id="1.25.40.10">
    <property type="entry name" value="Tetratricopeptide repeat domain"/>
    <property type="match status" value="1"/>
</dbReference>
<reference evidence="2 3" key="2">
    <citation type="journal article" date="2021" name="Curr. Genet.">
        <title>Genetic response to nitrogen starvation in the aggressive Eucalyptus foliar pathogen Teratosphaeria destructans.</title>
        <authorList>
            <person name="Havenga M."/>
            <person name="Wingfield B.D."/>
            <person name="Wingfield M.J."/>
            <person name="Dreyer L.L."/>
            <person name="Roets F."/>
            <person name="Aylward J."/>
        </authorList>
    </citation>
    <scope>NUCLEOTIDE SEQUENCE [LARGE SCALE GENOMIC DNA]</scope>
    <source>
        <strain evidence="2">CMW44962</strain>
    </source>
</reference>
<keyword evidence="1" id="KW-0802">TPR repeat</keyword>
<dbReference type="OrthoDB" id="423576at2759"/>
<dbReference type="SUPFAM" id="SSF48452">
    <property type="entry name" value="TPR-like"/>
    <property type="match status" value="1"/>
</dbReference>
<sequence length="547" mass="62531">MAFGDGAHDESEVYKRYMQQAADHYKSAQWEEMSRALEGAKECCEHAGFPDSQRCKQRVYLQYGMLMRRYGRFHDAAAVLQKALALDEASATETFHELISLPQASRHNILQHPDQLDQGVSTERVEILGELGMVYRHLDDLTNAALAFEWQHKLSVRLIDGHNLSQEERWQAEAEVCRSIGNAGMVRYQKALLDLPSRESQRSLGRAIRELEERVLRARALRKLDQIPNNDLAASLSKKAHSWEAIGIVRFVLCYIAKGDINKALHYGAQGVAVCRDLPDPTSRAHARFYHGLALWHAGRREEAKRLFEAHGPDSRDLCTPAIAFCKEPCGEFRGYLRLLVAEVKVRLDHVDEQGYSALDYAVFAGDKESEELVLEGLAMDTEGGQLPRRPTELALLKDEAYLRKCYRIVFQEHFRPAFGDEESNAVAAAKEAYSRALHSDQQMATRIDPLKYVRYADFKQHGRLPRFDDEGIVQQYRGEANEKDVVIIFMSYRWIGWHSQPPKNGPDDEQNTQFRRMVDAIEKLREEKSISVDHLCLWLVSTAHHV</sequence>
<evidence type="ECO:0000313" key="3">
    <source>
        <dbReference type="Proteomes" id="UP001138500"/>
    </source>
</evidence>
<feature type="repeat" description="TPR" evidence="1">
    <location>
        <begin position="57"/>
        <end position="90"/>
    </location>
</feature>
<protein>
    <submittedName>
        <fullName evidence="2">Uncharacterized protein</fullName>
    </submittedName>
</protein>
<accession>A0A9W7SLN0</accession>
<keyword evidence="3" id="KW-1185">Reference proteome</keyword>
<reference evidence="2 3" key="1">
    <citation type="journal article" date="2018" name="IMA Fungus">
        <title>IMA Genome-F 10: Nine draft genome sequences of Claviceps purpurea s.lat., including C. arundinis, C. humidiphila, and C. cf. spartinae, pseudomolecules for the pitch canker pathogen Fusarium circinatum, draft genome of Davidsoniella eucalypti, Grosmannia galeiformis, Quambalaria eucalypti, and Teratosphaeria destructans.</title>
        <authorList>
            <person name="Wingfield B.D."/>
            <person name="Liu M."/>
            <person name="Nguyen H.D."/>
            <person name="Lane F.A."/>
            <person name="Morgan S.W."/>
            <person name="De Vos L."/>
            <person name="Wilken P.M."/>
            <person name="Duong T.A."/>
            <person name="Aylward J."/>
            <person name="Coetzee M.P."/>
            <person name="Dadej K."/>
            <person name="De Beer Z.W."/>
            <person name="Findlay W."/>
            <person name="Havenga M."/>
            <person name="Kolarik M."/>
            <person name="Menzies J.G."/>
            <person name="Naidoo K."/>
            <person name="Pochopski O."/>
            <person name="Shoukouhi P."/>
            <person name="Santana Q.C."/>
            <person name="Seifert K.A."/>
            <person name="Soal N."/>
            <person name="Steenkamp E.T."/>
            <person name="Tatham C.T."/>
            <person name="van der Nest M.A."/>
            <person name="Wingfield M.J."/>
        </authorList>
    </citation>
    <scope>NUCLEOTIDE SEQUENCE [LARGE SCALE GENOMIC DNA]</scope>
    <source>
        <strain evidence="2">CMW44962</strain>
    </source>
</reference>
<evidence type="ECO:0000313" key="2">
    <source>
        <dbReference type="EMBL" id="KAH9822816.1"/>
    </source>
</evidence>
<proteinExistence type="predicted"/>
<dbReference type="EMBL" id="RIBY02002201">
    <property type="protein sequence ID" value="KAH9822816.1"/>
    <property type="molecule type" value="Genomic_DNA"/>
</dbReference>
<name>A0A9W7SLN0_9PEZI</name>